<feature type="compositionally biased region" description="Acidic residues" evidence="2">
    <location>
        <begin position="275"/>
        <end position="292"/>
    </location>
</feature>
<name>A0ABR4MKY4_9PEZI</name>
<protein>
    <submittedName>
        <fullName evidence="3">Uncharacterized protein</fullName>
    </submittedName>
</protein>
<feature type="compositionally biased region" description="Basic and acidic residues" evidence="2">
    <location>
        <begin position="263"/>
        <end position="274"/>
    </location>
</feature>
<feature type="coiled-coil region" evidence="1">
    <location>
        <begin position="211"/>
        <end position="238"/>
    </location>
</feature>
<dbReference type="GeneID" id="98117273"/>
<keyword evidence="4" id="KW-1185">Reference proteome</keyword>
<reference evidence="3 4" key="1">
    <citation type="submission" date="2020-05" db="EMBL/GenBank/DDBJ databases">
        <title>Ceratocystis lukuohia genome.</title>
        <authorList>
            <person name="Harrington T.C."/>
            <person name="Kim K."/>
            <person name="Mayers C.G."/>
        </authorList>
    </citation>
    <scope>NUCLEOTIDE SEQUENCE [LARGE SCALE GENOMIC DNA]</scope>
    <source>
        <strain evidence="3 4">C4212</strain>
    </source>
</reference>
<keyword evidence="1" id="KW-0175">Coiled coil</keyword>
<proteinExistence type="predicted"/>
<evidence type="ECO:0000313" key="3">
    <source>
        <dbReference type="EMBL" id="KAL2888955.1"/>
    </source>
</evidence>
<organism evidence="3 4">
    <name type="scientific">Ceratocystis lukuohia</name>
    <dbReference type="NCBI Taxonomy" id="2019550"/>
    <lineage>
        <taxon>Eukaryota</taxon>
        <taxon>Fungi</taxon>
        <taxon>Dikarya</taxon>
        <taxon>Ascomycota</taxon>
        <taxon>Pezizomycotina</taxon>
        <taxon>Sordariomycetes</taxon>
        <taxon>Hypocreomycetidae</taxon>
        <taxon>Microascales</taxon>
        <taxon>Ceratocystidaceae</taxon>
        <taxon>Ceratocystis</taxon>
    </lineage>
</organism>
<accession>A0ABR4MKY4</accession>
<dbReference type="RefSeq" id="XP_070860135.1">
    <property type="nucleotide sequence ID" value="XM_071002312.1"/>
</dbReference>
<evidence type="ECO:0000313" key="4">
    <source>
        <dbReference type="Proteomes" id="UP001610728"/>
    </source>
</evidence>
<dbReference type="EMBL" id="JABSNW010000003">
    <property type="protein sequence ID" value="KAL2888955.1"/>
    <property type="molecule type" value="Genomic_DNA"/>
</dbReference>
<evidence type="ECO:0000256" key="2">
    <source>
        <dbReference type="SAM" id="MobiDB-lite"/>
    </source>
</evidence>
<feature type="region of interest" description="Disordered" evidence="2">
    <location>
        <begin position="253"/>
        <end position="292"/>
    </location>
</feature>
<dbReference type="Proteomes" id="UP001610728">
    <property type="component" value="Unassembled WGS sequence"/>
</dbReference>
<comment type="caution">
    <text evidence="3">The sequence shown here is derived from an EMBL/GenBank/DDBJ whole genome shotgun (WGS) entry which is preliminary data.</text>
</comment>
<sequence length="292" mass="32646">MILHNLLAIVMSSWMRGRGPSLNNDIQPTEVAGLDPTNTATFAEVSETAIGTRATDPADASYLLDHEYVALEKKHGGVFIQTRRFSWSSNEPVLQFYIDNVQVNDMRWIVMDVEYPSVHTTLRSYRRRNGLEYNEEIVVTPDQSGWGVFREICYYGYASHMAPGAQIDKIIVRRREREIYNGKYPAAIAEVMIFSLKKSLPDNESSSIDSIDAHAAELADEENLNDAMEDADDALEIESKDIFGMTLEQKAEETLGAMSSNLEKLKQGDSRPGGEETDSEASSEDSDLEDSS</sequence>
<gene>
    <name evidence="3" type="ORF">HOO65_030456</name>
</gene>
<evidence type="ECO:0000256" key="1">
    <source>
        <dbReference type="SAM" id="Coils"/>
    </source>
</evidence>